<dbReference type="OMA" id="LAMCEDQ"/>
<dbReference type="SMART" id="SM00228">
    <property type="entry name" value="PDZ"/>
    <property type="match status" value="3"/>
</dbReference>
<dbReference type="InParanoid" id="A0A4W3HDC8"/>
<reference evidence="7" key="1">
    <citation type="journal article" date="2006" name="Science">
        <title>Ancient noncoding elements conserved in the human genome.</title>
        <authorList>
            <person name="Venkatesh B."/>
            <person name="Kirkness E.F."/>
            <person name="Loh Y.H."/>
            <person name="Halpern A.L."/>
            <person name="Lee A.P."/>
            <person name="Johnson J."/>
            <person name="Dandona N."/>
            <person name="Viswanathan L.D."/>
            <person name="Tay A."/>
            <person name="Venter J.C."/>
            <person name="Strausberg R.L."/>
            <person name="Brenner S."/>
        </authorList>
    </citation>
    <scope>NUCLEOTIDE SEQUENCE [LARGE SCALE GENOMIC DNA]</scope>
</reference>
<dbReference type="SMART" id="SM00295">
    <property type="entry name" value="B41"/>
    <property type="match status" value="1"/>
</dbReference>
<organism evidence="6 7">
    <name type="scientific">Callorhinchus milii</name>
    <name type="common">Ghost shark</name>
    <dbReference type="NCBI Taxonomy" id="7868"/>
    <lineage>
        <taxon>Eukaryota</taxon>
        <taxon>Metazoa</taxon>
        <taxon>Chordata</taxon>
        <taxon>Craniata</taxon>
        <taxon>Vertebrata</taxon>
        <taxon>Chondrichthyes</taxon>
        <taxon>Holocephali</taxon>
        <taxon>Chimaeriformes</taxon>
        <taxon>Callorhinchidae</taxon>
        <taxon>Callorhinchus</taxon>
    </lineage>
</organism>
<proteinExistence type="predicted"/>
<dbReference type="InterPro" id="IPR019748">
    <property type="entry name" value="FERM_central"/>
</dbReference>
<dbReference type="SUPFAM" id="SSF50156">
    <property type="entry name" value="PDZ domain-like"/>
    <property type="match status" value="3"/>
</dbReference>
<dbReference type="SMART" id="SM01196">
    <property type="entry name" value="FERM_C"/>
    <property type="match status" value="1"/>
</dbReference>
<feature type="compositionally biased region" description="Acidic residues" evidence="2">
    <location>
        <begin position="1008"/>
        <end position="1017"/>
    </location>
</feature>
<dbReference type="CDD" id="cd06695">
    <property type="entry name" value="PDZ3_PTPN13_FRMPD2-like"/>
    <property type="match status" value="1"/>
</dbReference>
<keyword evidence="1" id="KW-0677">Repeat</keyword>
<dbReference type="SUPFAM" id="SSF47031">
    <property type="entry name" value="Second domain of FERM"/>
    <property type="match status" value="1"/>
</dbReference>
<dbReference type="InterPro" id="IPR035963">
    <property type="entry name" value="FERM_2"/>
</dbReference>
<dbReference type="SUPFAM" id="SSF54236">
    <property type="entry name" value="Ubiquitin-like"/>
    <property type="match status" value="1"/>
</dbReference>
<feature type="domain" description="PDZ" evidence="4">
    <location>
        <begin position="886"/>
        <end position="975"/>
    </location>
</feature>
<reference evidence="6" key="5">
    <citation type="submission" date="2025-09" db="UniProtKB">
        <authorList>
            <consortium name="Ensembl"/>
        </authorList>
    </citation>
    <scope>IDENTIFICATION</scope>
</reference>
<dbReference type="Pfam" id="PF00373">
    <property type="entry name" value="FERM_M"/>
    <property type="match status" value="1"/>
</dbReference>
<dbReference type="SUPFAM" id="SSF50729">
    <property type="entry name" value="PH domain-like"/>
    <property type="match status" value="1"/>
</dbReference>
<dbReference type="CDD" id="cd14473">
    <property type="entry name" value="FERM_B-lobe"/>
    <property type="match status" value="1"/>
</dbReference>
<dbReference type="CDD" id="cd13187">
    <property type="entry name" value="FERM_C_PTPH13"/>
    <property type="match status" value="1"/>
</dbReference>
<dbReference type="Pfam" id="PF09380">
    <property type="entry name" value="FERM_C"/>
    <property type="match status" value="1"/>
</dbReference>
<dbReference type="PANTHER" id="PTHR46900:SF4">
    <property type="entry name" value="FERM AND PDZ DOMAIN CONTAINING 2"/>
    <property type="match status" value="1"/>
</dbReference>
<dbReference type="InterPro" id="IPR000299">
    <property type="entry name" value="FERM_domain"/>
</dbReference>
<dbReference type="Pfam" id="PF00595">
    <property type="entry name" value="PDZ"/>
    <property type="match status" value="3"/>
</dbReference>
<dbReference type="InterPro" id="IPR052074">
    <property type="entry name" value="NonRcpt_TyrProt_Phosphatase"/>
</dbReference>
<dbReference type="InterPro" id="IPR029071">
    <property type="entry name" value="Ubiquitin-like_domsf"/>
</dbReference>
<dbReference type="Ensembl" id="ENSCMIT00000007995.1">
    <property type="protein sequence ID" value="ENSCMIP00000007769.1"/>
    <property type="gene ID" value="ENSCMIG00000004209.1"/>
</dbReference>
<dbReference type="Gene3D" id="3.10.20.90">
    <property type="entry name" value="Phosphatidylinositol 3-kinase Catalytic Subunit, Chain A, domain 1"/>
    <property type="match status" value="1"/>
</dbReference>
<reference evidence="7" key="2">
    <citation type="journal article" date="2007" name="PLoS Biol.">
        <title>Survey sequencing and comparative analysis of the elephant shark (Callorhinchus milii) genome.</title>
        <authorList>
            <person name="Venkatesh B."/>
            <person name="Kirkness E.F."/>
            <person name="Loh Y.H."/>
            <person name="Halpern A.L."/>
            <person name="Lee A.P."/>
            <person name="Johnson J."/>
            <person name="Dandona N."/>
            <person name="Viswanathan L.D."/>
            <person name="Tay A."/>
            <person name="Venter J.C."/>
            <person name="Strausberg R.L."/>
            <person name="Brenner S."/>
        </authorList>
    </citation>
    <scope>NUCLEOTIDE SEQUENCE [LARGE SCALE GENOMIC DNA]</scope>
</reference>
<feature type="region of interest" description="Disordered" evidence="2">
    <location>
        <begin position="993"/>
        <end position="1029"/>
    </location>
</feature>
<evidence type="ECO:0000259" key="4">
    <source>
        <dbReference type="PROSITE" id="PS50106"/>
    </source>
</evidence>
<evidence type="ECO:0000256" key="1">
    <source>
        <dbReference type="ARBA" id="ARBA00022737"/>
    </source>
</evidence>
<reference evidence="7" key="3">
    <citation type="journal article" date="2014" name="Nature">
        <title>Elephant shark genome provides unique insights into gnathostome evolution.</title>
        <authorList>
            <consortium name="International Elephant Shark Genome Sequencing Consortium"/>
            <person name="Venkatesh B."/>
            <person name="Lee A.P."/>
            <person name="Ravi V."/>
            <person name="Maurya A.K."/>
            <person name="Lian M.M."/>
            <person name="Swann J.B."/>
            <person name="Ohta Y."/>
            <person name="Flajnik M.F."/>
            <person name="Sutoh Y."/>
            <person name="Kasahara M."/>
            <person name="Hoon S."/>
            <person name="Gangu V."/>
            <person name="Roy S.W."/>
            <person name="Irimia M."/>
            <person name="Korzh V."/>
            <person name="Kondrychyn I."/>
            <person name="Lim Z.W."/>
            <person name="Tay B.H."/>
            <person name="Tohari S."/>
            <person name="Kong K.W."/>
            <person name="Ho S."/>
            <person name="Lorente-Galdos B."/>
            <person name="Quilez J."/>
            <person name="Marques-Bonet T."/>
            <person name="Raney B.J."/>
            <person name="Ingham P.W."/>
            <person name="Tay A."/>
            <person name="Hillier L.W."/>
            <person name="Minx P."/>
            <person name="Boehm T."/>
            <person name="Wilson R.K."/>
            <person name="Brenner S."/>
            <person name="Warren W.C."/>
        </authorList>
    </citation>
    <scope>NUCLEOTIDE SEQUENCE [LARGE SCALE GENOMIC DNA]</scope>
</reference>
<evidence type="ECO:0000259" key="5">
    <source>
        <dbReference type="PROSITE" id="PS51377"/>
    </source>
</evidence>
<dbReference type="InterPro" id="IPR018980">
    <property type="entry name" value="FERM_PH-like_C"/>
</dbReference>
<dbReference type="CDD" id="cd17196">
    <property type="entry name" value="FERM_F1_FRMPD2"/>
    <property type="match status" value="1"/>
</dbReference>
<dbReference type="PROSITE" id="PS50106">
    <property type="entry name" value="PDZ"/>
    <property type="match status" value="3"/>
</dbReference>
<dbReference type="InterPro" id="IPR018979">
    <property type="entry name" value="FERM_N"/>
</dbReference>
<dbReference type="PROSITE" id="PS50057">
    <property type="entry name" value="FERM_3"/>
    <property type="match status" value="1"/>
</dbReference>
<dbReference type="Gene3D" id="2.30.42.10">
    <property type="match status" value="3"/>
</dbReference>
<accession>A0A4W3HDC8</accession>
<dbReference type="Gene3D" id="1.20.80.10">
    <property type="match status" value="1"/>
</dbReference>
<dbReference type="InterPro" id="IPR011019">
    <property type="entry name" value="KIND_dom"/>
</dbReference>
<dbReference type="AlphaFoldDB" id="A0A4W3HDC8"/>
<dbReference type="Proteomes" id="UP000314986">
    <property type="component" value="Unassembled WGS sequence"/>
</dbReference>
<feature type="domain" description="PDZ" evidence="4">
    <location>
        <begin position="766"/>
        <end position="841"/>
    </location>
</feature>
<protein>
    <submittedName>
        <fullName evidence="6">Uncharacterized protein</fullName>
    </submittedName>
</protein>
<dbReference type="InterPro" id="IPR014352">
    <property type="entry name" value="FERM/acyl-CoA-bd_prot_sf"/>
</dbReference>
<dbReference type="PROSITE" id="PS51377">
    <property type="entry name" value="KIND"/>
    <property type="match status" value="1"/>
</dbReference>
<feature type="domain" description="FERM" evidence="3">
    <location>
        <begin position="272"/>
        <end position="572"/>
    </location>
</feature>
<evidence type="ECO:0000256" key="2">
    <source>
        <dbReference type="SAM" id="MobiDB-lite"/>
    </source>
</evidence>
<dbReference type="InterPro" id="IPR036034">
    <property type="entry name" value="PDZ_sf"/>
</dbReference>
<dbReference type="CDD" id="cd23071">
    <property type="entry name" value="PDZ1_FRMPD2-like"/>
    <property type="match status" value="1"/>
</dbReference>
<evidence type="ECO:0000313" key="6">
    <source>
        <dbReference type="Ensembl" id="ENSCMIP00000007769.1"/>
    </source>
</evidence>
<dbReference type="SMART" id="SM00750">
    <property type="entry name" value="KIND"/>
    <property type="match status" value="1"/>
</dbReference>
<dbReference type="Gene3D" id="1.10.510.10">
    <property type="entry name" value="Transferase(Phosphotransferase) domain 1"/>
    <property type="match status" value="1"/>
</dbReference>
<sequence>YIVKWIDCVFCGQNAGVNCALQCRGLSAKIYLFTYAVHVTMSYIICPWSMLLSSTGALSFRSNLSGAEIYTFTAPEVLQGRGSNSHFIVCFQMHVYSLGMTLYWAADYQLLESQPIQLSDLLNQLLLSMCEDLAHKRVPLETILDICKTHQQSSGLPPADMHLRRLVKEVLGSKAEVGKHSNSTQLDRSLVIRERLHRKTLPEMPAVIRRQSNRRGKKPVNPTDMVNTCCDSLKPPEGVTCVNGQEMLSHCQCPHFPPASQSKKGKVHLLPRELSVVMPSGQCLEIKCDAKSKGSDVFNMVVAYTNLVEHFYFGLAYLKEKEFFFIDHETKLHKVAPDGWKDQSKRKSIIVNFTLFLRIKFFVENFSLIQHGLTRHQYYLQLRKDILEERLYCSEETSLQLGALALQAEYGDYVPEVHIKNKFQIEHYIPSSVMEKMAITCVKEELPRLHATYFGLSEEEAELEYLKVTQQLSEYGVLFHRVARDKKVAGGEIVLGICAKGIMVYEVKNTTRIASLRFQWRETERISFNRKKFTVQSSSDGKKHIFITDSARTCEYLIELCSAQHKFQMQMNSRQLSQAAFTAGKSRGRIYVWGLKCIMIFVTSFKIVQKCRKYIKFSFNLKTSLSKLVCLSAGTLNERVDSSPTLPEREIIFVKLKKDPQVGFGFVIVGGESTGKLDLGIFIASVIPGGPAEKEGHIKTGSRLISINSVSLEGVTFRTAADILQNSPDEVALIISQSKGTLALGPRPECQTPTKAKDQHTGEKYCVELVKIDNSLGVNVTGGVNTSVKQGGIYIKAIIPGGAADIDNQIRKGDRLLEVDGISLQGITHKQAIECLKNTGQVRFRKLVLTVTSQWNEDEYPEVSKATTLPIIPKDDDFTTDGTTFEVRLRKNSGGLGFSFLQMTYPNIEDPGGGGLVRIKKLFPGQPAEESGQIKVGDVILAVNGAVVQGLSYQEVLHLLRGAPSEVAITMHRPAPGTLPEIDPNRMEVKDQLNGSTEQRQCDLSEPGSDESEEAEDYISRSESYPPEEYQNFEDIPLIEMNLALITALANDLRQNCYSSCDVKVDEK</sequence>
<dbReference type="GeneTree" id="ENSGT00940000161964"/>
<dbReference type="Gene3D" id="2.30.29.30">
    <property type="entry name" value="Pleckstrin-homology domain (PH domain)/Phosphotyrosine-binding domain (PTB)"/>
    <property type="match status" value="1"/>
</dbReference>
<keyword evidence="7" id="KW-1185">Reference proteome</keyword>
<evidence type="ECO:0000259" key="3">
    <source>
        <dbReference type="PROSITE" id="PS50057"/>
    </source>
</evidence>
<dbReference type="PRINTS" id="PR00935">
    <property type="entry name" value="BAND41"/>
</dbReference>
<dbReference type="STRING" id="7868.ENSCMIP00000007769"/>
<dbReference type="InterPro" id="IPR019749">
    <property type="entry name" value="Band_41_domain"/>
</dbReference>
<reference evidence="6" key="4">
    <citation type="submission" date="2025-08" db="UniProtKB">
        <authorList>
            <consortium name="Ensembl"/>
        </authorList>
    </citation>
    <scope>IDENTIFICATION</scope>
</reference>
<evidence type="ECO:0000313" key="7">
    <source>
        <dbReference type="Proteomes" id="UP000314986"/>
    </source>
</evidence>
<dbReference type="InterPro" id="IPR011993">
    <property type="entry name" value="PH-like_dom_sf"/>
</dbReference>
<dbReference type="Pfam" id="PF09379">
    <property type="entry name" value="FERM_N"/>
    <property type="match status" value="1"/>
</dbReference>
<name>A0A4W3HDC8_CALMI</name>
<dbReference type="FunFam" id="2.30.42.10:FF:000105">
    <property type="entry name" value="Tyrosine-protein phosphatase non-receptor type 13"/>
    <property type="match status" value="1"/>
</dbReference>
<feature type="domain" description="KIND" evidence="5">
    <location>
        <begin position="1"/>
        <end position="184"/>
    </location>
</feature>
<dbReference type="InterPro" id="IPR001478">
    <property type="entry name" value="PDZ"/>
</dbReference>
<dbReference type="CDD" id="cd06792">
    <property type="entry name" value="PDZ2-PTPN13_FRMPD2-like"/>
    <property type="match status" value="1"/>
</dbReference>
<dbReference type="PANTHER" id="PTHR46900">
    <property type="entry name" value="TYROSINE-PROTEIN PHOSPHATASE NON-RECEPTOR TYPE 13"/>
    <property type="match status" value="1"/>
</dbReference>
<feature type="domain" description="PDZ" evidence="4">
    <location>
        <begin position="653"/>
        <end position="739"/>
    </location>
</feature>